<evidence type="ECO:0000313" key="2">
    <source>
        <dbReference type="Proteomes" id="UP001060085"/>
    </source>
</evidence>
<proteinExistence type="predicted"/>
<accession>A0ACC0AFG2</accession>
<dbReference type="EMBL" id="CM044706">
    <property type="protein sequence ID" value="KAI5658246.1"/>
    <property type="molecule type" value="Genomic_DNA"/>
</dbReference>
<dbReference type="Proteomes" id="UP001060085">
    <property type="component" value="Linkage Group LG06"/>
</dbReference>
<keyword evidence="2" id="KW-1185">Reference proteome</keyword>
<reference evidence="2" key="1">
    <citation type="journal article" date="2023" name="Nat. Plants">
        <title>Single-cell RNA sequencing provides a high-resolution roadmap for understanding the multicellular compartmentation of specialized metabolism.</title>
        <authorList>
            <person name="Sun S."/>
            <person name="Shen X."/>
            <person name="Li Y."/>
            <person name="Li Y."/>
            <person name="Wang S."/>
            <person name="Li R."/>
            <person name="Zhang H."/>
            <person name="Shen G."/>
            <person name="Guo B."/>
            <person name="Wei J."/>
            <person name="Xu J."/>
            <person name="St-Pierre B."/>
            <person name="Chen S."/>
            <person name="Sun C."/>
        </authorList>
    </citation>
    <scope>NUCLEOTIDE SEQUENCE [LARGE SCALE GENOMIC DNA]</scope>
</reference>
<protein>
    <submittedName>
        <fullName evidence="1">Uncharacterized protein</fullName>
    </submittedName>
</protein>
<organism evidence="1 2">
    <name type="scientific">Catharanthus roseus</name>
    <name type="common">Madagascar periwinkle</name>
    <name type="synonym">Vinca rosea</name>
    <dbReference type="NCBI Taxonomy" id="4058"/>
    <lineage>
        <taxon>Eukaryota</taxon>
        <taxon>Viridiplantae</taxon>
        <taxon>Streptophyta</taxon>
        <taxon>Embryophyta</taxon>
        <taxon>Tracheophyta</taxon>
        <taxon>Spermatophyta</taxon>
        <taxon>Magnoliopsida</taxon>
        <taxon>eudicotyledons</taxon>
        <taxon>Gunneridae</taxon>
        <taxon>Pentapetalae</taxon>
        <taxon>asterids</taxon>
        <taxon>lamiids</taxon>
        <taxon>Gentianales</taxon>
        <taxon>Apocynaceae</taxon>
        <taxon>Rauvolfioideae</taxon>
        <taxon>Vinceae</taxon>
        <taxon>Catharanthinae</taxon>
        <taxon>Catharanthus</taxon>
    </lineage>
</organism>
<evidence type="ECO:0000313" key="1">
    <source>
        <dbReference type="EMBL" id="KAI5658246.1"/>
    </source>
</evidence>
<sequence length="360" mass="40768">MVRLRPISSIKIIFKKQGKSSIAEAQVFLLKAFYSISGVLIKMPDLINKSDKTQANTKTHAREDSEYVRLVISNEPRTAEADASQSQTLTKRSSAWWMKALMWCFTGTIILLVFVKWGVPFFFEKVLIPILQWEATAFGRPTLALVLVASLALFPVFLIPSGPSMWLAGMIFGYGLGFVIIMVGTTIGMILPYLIGLLFRDRIHQWLKRWPDKAAMIRLAGEGSWFHQFKVVALFRISPFPYTIFNYAVVVTSMRFWPYLGGSIAGMIPEAFLYIYTGRLIRTFADVQYGNHRLTPVEIVYNVISFIVAIITIVAFTVYAKRTLNELKMAEANDEISASSGNENVEMRKLPLERSKHLTV</sequence>
<name>A0ACC0AFG2_CATRO</name>
<gene>
    <name evidence="1" type="ORF">M9H77_27039</name>
</gene>
<comment type="caution">
    <text evidence="1">The sequence shown here is derived from an EMBL/GenBank/DDBJ whole genome shotgun (WGS) entry which is preliminary data.</text>
</comment>